<evidence type="ECO:0000313" key="5">
    <source>
        <dbReference type="Proteomes" id="UP000630097"/>
    </source>
</evidence>
<comment type="caution">
    <text evidence="4">The sequence shown here is derived from an EMBL/GenBank/DDBJ whole genome shotgun (WGS) entry which is preliminary data.</text>
</comment>
<gene>
    <name evidence="4" type="ORF">Pka01_35880</name>
</gene>
<dbReference type="EMBL" id="BONV01000014">
    <property type="protein sequence ID" value="GIG80461.1"/>
    <property type="molecule type" value="Genomic_DNA"/>
</dbReference>
<dbReference type="Proteomes" id="UP000630097">
    <property type="component" value="Unassembled WGS sequence"/>
</dbReference>
<keyword evidence="5" id="KW-1185">Reference proteome</keyword>
<dbReference type="InterPro" id="IPR036291">
    <property type="entry name" value="NAD(P)-bd_dom_sf"/>
</dbReference>
<dbReference type="CDD" id="cd05327">
    <property type="entry name" value="retinol-DH_like_SDR_c_like"/>
    <property type="match status" value="1"/>
</dbReference>
<evidence type="ECO:0000256" key="1">
    <source>
        <dbReference type="ARBA" id="ARBA00006484"/>
    </source>
</evidence>
<dbReference type="PRINTS" id="PR00081">
    <property type="entry name" value="GDHRDH"/>
</dbReference>
<dbReference type="AlphaFoldDB" id="A0A8J3PS30"/>
<name>A0A8J3PS30_9ACTN</name>
<organism evidence="4 5">
    <name type="scientific">Planotetraspora kaengkrachanensis</name>
    <dbReference type="NCBI Taxonomy" id="575193"/>
    <lineage>
        <taxon>Bacteria</taxon>
        <taxon>Bacillati</taxon>
        <taxon>Actinomycetota</taxon>
        <taxon>Actinomycetes</taxon>
        <taxon>Streptosporangiales</taxon>
        <taxon>Streptosporangiaceae</taxon>
        <taxon>Planotetraspora</taxon>
    </lineage>
</organism>
<evidence type="ECO:0000256" key="2">
    <source>
        <dbReference type="ARBA" id="ARBA00023002"/>
    </source>
</evidence>
<keyword evidence="2" id="KW-0560">Oxidoreductase</keyword>
<reference evidence="4 5" key="1">
    <citation type="submission" date="2021-01" db="EMBL/GenBank/DDBJ databases">
        <title>Whole genome shotgun sequence of Planotetraspora kaengkrachanensis NBRC 104272.</title>
        <authorList>
            <person name="Komaki H."/>
            <person name="Tamura T."/>
        </authorList>
    </citation>
    <scope>NUCLEOTIDE SEQUENCE [LARGE SCALE GENOMIC DNA]</scope>
    <source>
        <strain evidence="4 5">NBRC 104272</strain>
    </source>
</reference>
<evidence type="ECO:0000256" key="3">
    <source>
        <dbReference type="ARBA" id="ARBA00071493"/>
    </source>
</evidence>
<dbReference type="InterPro" id="IPR002347">
    <property type="entry name" value="SDR_fam"/>
</dbReference>
<dbReference type="SUPFAM" id="SSF51735">
    <property type="entry name" value="NAD(P)-binding Rossmann-fold domains"/>
    <property type="match status" value="1"/>
</dbReference>
<dbReference type="Pfam" id="PF00106">
    <property type="entry name" value="adh_short"/>
    <property type="match status" value="1"/>
</dbReference>
<sequence>MTATTRITTPFTAESTAAEVVAGVDLTGRRAIVTGAASGIGIETARTLAGAGADVTLAVRDLAAGERTVGDIVATTGNKQIRVARLDLADRASVAEFTAAWDGPLHILVNNAGIMASPEMRTPEGWEMQFATNHLGHFALTTGLHRALAAAGGARVVAVSSSAHLRSPVVFEDIHFREREYEPWSAYGQSKTANVLMAVEATRLWADDGITANALMPGGIRTNLQRYVTAEDLERLRAQSGAAGVSWKTPEQGAATSVLLAASPLLEGVGGRYFEDCNEAEPNQPGTRRGVAPWALDPEAATLLWQVSTEALAS</sequence>
<evidence type="ECO:0000313" key="4">
    <source>
        <dbReference type="EMBL" id="GIG80461.1"/>
    </source>
</evidence>
<dbReference type="Gene3D" id="3.40.50.720">
    <property type="entry name" value="NAD(P)-binding Rossmann-like Domain"/>
    <property type="match status" value="1"/>
</dbReference>
<comment type="similarity">
    <text evidence="1">Belongs to the short-chain dehydrogenases/reductases (SDR) family.</text>
</comment>
<dbReference type="FunFam" id="3.40.50.720:FF:000594">
    <property type="entry name" value="Short-chain oxidoreductase"/>
    <property type="match status" value="1"/>
</dbReference>
<dbReference type="RefSeq" id="WP_203883870.1">
    <property type="nucleotide sequence ID" value="NZ_BAABHH010000012.1"/>
</dbReference>
<proteinExistence type="inferred from homology"/>
<dbReference type="PANTHER" id="PTHR24320">
    <property type="entry name" value="RETINOL DEHYDROGENASE"/>
    <property type="match status" value="1"/>
</dbReference>
<accession>A0A8J3PS30</accession>
<dbReference type="PANTHER" id="PTHR24320:SF148">
    <property type="entry name" value="NAD(P)-BINDING ROSSMANN-FOLD SUPERFAMILY PROTEIN"/>
    <property type="match status" value="1"/>
</dbReference>
<dbReference type="GO" id="GO:0016491">
    <property type="term" value="F:oxidoreductase activity"/>
    <property type="evidence" value="ECO:0007669"/>
    <property type="project" value="UniProtKB-KW"/>
</dbReference>
<protein>
    <recommendedName>
        <fullName evidence="3">Probable oxidoreductase</fullName>
    </recommendedName>
</protein>